<dbReference type="InterPro" id="IPR051323">
    <property type="entry name" value="AtsK-like"/>
</dbReference>
<dbReference type="GO" id="GO:0016706">
    <property type="term" value="F:2-oxoglutarate-dependent dioxygenase activity"/>
    <property type="evidence" value="ECO:0007669"/>
    <property type="project" value="TreeGrafter"/>
</dbReference>
<evidence type="ECO:0000259" key="6">
    <source>
        <dbReference type="Pfam" id="PF02668"/>
    </source>
</evidence>
<dbReference type="AlphaFoldDB" id="A0A6L7GF79"/>
<sequence>MALAMTPLAPRAGVEITGIQLACIDNADLEALQNAVFEHGVALLRDQDLSPDDHIALAQRWGGIDINNYFPLEDEYPEIAIVRKKADQKTNIGGAWHTDHSYDQIPAMGSILVARLLPPSGGDTLFAHMGAAYDALSAELKARVDGLRAFHTADHVYAPDGIYARTDMGADLRGQDMKTGATHPVVIRHPRTGRKLLYVNPSFTIRFEGQTREESLPLLRQLYDTAMLEENQCRVVWQAGTVAIWDNRSTWHNALNDYPGFAREMHRITLSGEPLAA</sequence>
<dbReference type="PANTHER" id="PTHR30468">
    <property type="entry name" value="ALPHA-KETOGLUTARATE-DEPENDENT SULFONATE DIOXYGENASE"/>
    <property type="match status" value="1"/>
</dbReference>
<keyword evidence="8" id="KW-1185">Reference proteome</keyword>
<evidence type="ECO:0000256" key="4">
    <source>
        <dbReference type="ARBA" id="ARBA00023002"/>
    </source>
</evidence>
<evidence type="ECO:0000313" key="7">
    <source>
        <dbReference type="EMBL" id="MXP14589.1"/>
    </source>
</evidence>
<accession>A0A6L7GF79</accession>
<organism evidence="7 8">
    <name type="scientific">Allopontixanthobacter confluentis</name>
    <dbReference type="NCBI Taxonomy" id="1849021"/>
    <lineage>
        <taxon>Bacteria</taxon>
        <taxon>Pseudomonadati</taxon>
        <taxon>Pseudomonadota</taxon>
        <taxon>Alphaproteobacteria</taxon>
        <taxon>Sphingomonadales</taxon>
        <taxon>Erythrobacteraceae</taxon>
        <taxon>Allopontixanthobacter</taxon>
    </lineage>
</organism>
<reference evidence="7 8" key="1">
    <citation type="submission" date="2019-12" db="EMBL/GenBank/DDBJ databases">
        <title>Genomic-based taxomic classification of the family Erythrobacteraceae.</title>
        <authorList>
            <person name="Xu L."/>
        </authorList>
    </citation>
    <scope>NUCLEOTIDE SEQUENCE [LARGE SCALE GENOMIC DNA]</scope>
    <source>
        <strain evidence="7 8">KCTC 52259</strain>
    </source>
</reference>
<name>A0A6L7GF79_9SPHN</name>
<dbReference type="Pfam" id="PF02668">
    <property type="entry name" value="TauD"/>
    <property type="match status" value="1"/>
</dbReference>
<dbReference type="PANTHER" id="PTHR30468:SF1">
    <property type="entry name" value="ALPHA-KETOGLUTARATE-DEPENDENT SULFONATE DIOXYGENASE"/>
    <property type="match status" value="1"/>
</dbReference>
<protein>
    <submittedName>
        <fullName evidence="7">TauD/TfdA family dioxygenase</fullName>
    </submittedName>
</protein>
<proteinExistence type="inferred from homology"/>
<evidence type="ECO:0000256" key="1">
    <source>
        <dbReference type="ARBA" id="ARBA00005896"/>
    </source>
</evidence>
<keyword evidence="2" id="KW-0479">Metal-binding</keyword>
<gene>
    <name evidence="7" type="ORF">GRI44_07480</name>
</gene>
<dbReference type="RefSeq" id="WP_160600809.1">
    <property type="nucleotide sequence ID" value="NZ_WTYU01000001.1"/>
</dbReference>
<evidence type="ECO:0000256" key="5">
    <source>
        <dbReference type="ARBA" id="ARBA00023004"/>
    </source>
</evidence>
<evidence type="ECO:0000256" key="3">
    <source>
        <dbReference type="ARBA" id="ARBA00022964"/>
    </source>
</evidence>
<dbReference type="OrthoDB" id="7209371at2"/>
<feature type="domain" description="TauD/TfdA-like" evidence="6">
    <location>
        <begin position="6"/>
        <end position="269"/>
    </location>
</feature>
<dbReference type="SUPFAM" id="SSF51197">
    <property type="entry name" value="Clavaminate synthase-like"/>
    <property type="match status" value="1"/>
</dbReference>
<dbReference type="InterPro" id="IPR003819">
    <property type="entry name" value="TauD/TfdA-like"/>
</dbReference>
<dbReference type="EMBL" id="WTYU01000001">
    <property type="protein sequence ID" value="MXP14589.1"/>
    <property type="molecule type" value="Genomic_DNA"/>
</dbReference>
<dbReference type="GO" id="GO:0005737">
    <property type="term" value="C:cytoplasm"/>
    <property type="evidence" value="ECO:0007669"/>
    <property type="project" value="TreeGrafter"/>
</dbReference>
<dbReference type="InterPro" id="IPR042098">
    <property type="entry name" value="TauD-like_sf"/>
</dbReference>
<evidence type="ECO:0000313" key="8">
    <source>
        <dbReference type="Proteomes" id="UP000473531"/>
    </source>
</evidence>
<comment type="caution">
    <text evidence="7">The sequence shown here is derived from an EMBL/GenBank/DDBJ whole genome shotgun (WGS) entry which is preliminary data.</text>
</comment>
<dbReference type="Proteomes" id="UP000473531">
    <property type="component" value="Unassembled WGS sequence"/>
</dbReference>
<keyword evidence="5" id="KW-0408">Iron</keyword>
<dbReference type="Gene3D" id="3.60.130.10">
    <property type="entry name" value="Clavaminate synthase-like"/>
    <property type="match status" value="1"/>
</dbReference>
<evidence type="ECO:0000256" key="2">
    <source>
        <dbReference type="ARBA" id="ARBA00022723"/>
    </source>
</evidence>
<comment type="similarity">
    <text evidence="1">Belongs to the TfdA dioxygenase family.</text>
</comment>
<dbReference type="GO" id="GO:0046872">
    <property type="term" value="F:metal ion binding"/>
    <property type="evidence" value="ECO:0007669"/>
    <property type="project" value="UniProtKB-KW"/>
</dbReference>
<keyword evidence="3 7" id="KW-0223">Dioxygenase</keyword>
<keyword evidence="4" id="KW-0560">Oxidoreductase</keyword>